<dbReference type="CDD" id="cd01650">
    <property type="entry name" value="RT_nLTR_like"/>
    <property type="match status" value="1"/>
</dbReference>
<reference evidence="2" key="2">
    <citation type="submission" date="2023-06" db="EMBL/GenBank/DDBJ databases">
        <authorList>
            <person name="Swenson N.G."/>
            <person name="Wegrzyn J.L."/>
            <person name="Mcevoy S.L."/>
        </authorList>
    </citation>
    <scope>NUCLEOTIDE SEQUENCE</scope>
    <source>
        <strain evidence="2">NS2018</strain>
        <tissue evidence="2">Leaf</tissue>
    </source>
</reference>
<gene>
    <name evidence="2" type="ORF">LWI29_000757</name>
</gene>
<dbReference type="Pfam" id="PF00078">
    <property type="entry name" value="RVT_1"/>
    <property type="match status" value="1"/>
</dbReference>
<proteinExistence type="predicted"/>
<dbReference type="Proteomes" id="UP001168877">
    <property type="component" value="Unassembled WGS sequence"/>
</dbReference>
<organism evidence="2 3">
    <name type="scientific">Acer saccharum</name>
    <name type="common">Sugar maple</name>
    <dbReference type="NCBI Taxonomy" id="4024"/>
    <lineage>
        <taxon>Eukaryota</taxon>
        <taxon>Viridiplantae</taxon>
        <taxon>Streptophyta</taxon>
        <taxon>Embryophyta</taxon>
        <taxon>Tracheophyta</taxon>
        <taxon>Spermatophyta</taxon>
        <taxon>Magnoliopsida</taxon>
        <taxon>eudicotyledons</taxon>
        <taxon>Gunneridae</taxon>
        <taxon>Pentapetalae</taxon>
        <taxon>rosids</taxon>
        <taxon>malvids</taxon>
        <taxon>Sapindales</taxon>
        <taxon>Sapindaceae</taxon>
        <taxon>Hippocastanoideae</taxon>
        <taxon>Acereae</taxon>
        <taxon>Acer</taxon>
    </lineage>
</organism>
<evidence type="ECO:0000313" key="3">
    <source>
        <dbReference type="Proteomes" id="UP001168877"/>
    </source>
</evidence>
<dbReference type="SUPFAM" id="SSF56672">
    <property type="entry name" value="DNA/RNA polymerases"/>
    <property type="match status" value="1"/>
</dbReference>
<dbReference type="InterPro" id="IPR043502">
    <property type="entry name" value="DNA/RNA_pol_sf"/>
</dbReference>
<protein>
    <recommendedName>
        <fullName evidence="1">Reverse transcriptase domain-containing protein</fullName>
    </recommendedName>
</protein>
<evidence type="ECO:0000313" key="2">
    <source>
        <dbReference type="EMBL" id="KAK0603038.1"/>
    </source>
</evidence>
<evidence type="ECO:0000259" key="1">
    <source>
        <dbReference type="Pfam" id="PF00078"/>
    </source>
</evidence>
<name>A0AA39T6B3_ACESA</name>
<dbReference type="EMBL" id="JAUESC010000002">
    <property type="protein sequence ID" value="KAK0603038.1"/>
    <property type="molecule type" value="Genomic_DNA"/>
</dbReference>
<feature type="domain" description="Reverse transcriptase" evidence="1">
    <location>
        <begin position="30"/>
        <end position="163"/>
    </location>
</feature>
<accession>A0AA39T6B3</accession>
<reference evidence="2" key="1">
    <citation type="journal article" date="2022" name="Plant J.">
        <title>Strategies of tolerance reflected in two North American maple genomes.</title>
        <authorList>
            <person name="McEvoy S.L."/>
            <person name="Sezen U.U."/>
            <person name="Trouern-Trend A."/>
            <person name="McMahon S.M."/>
            <person name="Schaberg P.G."/>
            <person name="Yang J."/>
            <person name="Wegrzyn J.L."/>
            <person name="Swenson N.G."/>
        </authorList>
    </citation>
    <scope>NUCLEOTIDE SEQUENCE</scope>
    <source>
        <strain evidence="2">NS2018</strain>
    </source>
</reference>
<comment type="caution">
    <text evidence="2">The sequence shown here is derived from an EMBL/GenBank/DDBJ whole genome shotgun (WGS) entry which is preliminary data.</text>
</comment>
<dbReference type="PANTHER" id="PTHR31635">
    <property type="entry name" value="REVERSE TRANSCRIPTASE DOMAIN-CONTAINING PROTEIN-RELATED"/>
    <property type="match status" value="1"/>
</dbReference>
<keyword evidence="3" id="KW-1185">Reference proteome</keyword>
<dbReference type="InterPro" id="IPR000477">
    <property type="entry name" value="RT_dom"/>
</dbReference>
<dbReference type="PANTHER" id="PTHR31635:SF196">
    <property type="entry name" value="REVERSE TRANSCRIPTASE DOMAIN-CONTAINING PROTEIN-RELATED"/>
    <property type="match status" value="1"/>
</dbReference>
<sequence>MEFMGEFYRDSAVVRHLNSNFLVFIPKIRNPSSLKDYRTIILVGAAYKILAKVLANRLKKVMDKVISPNHMAFVKGRQIMDSFVIANKVIYSWKNDGKGGLLVKLDFEKAYDSVDHSFLLEVFKKMGFGAKWIDWIKWCISSPSLLILVNGCPTKEFSIERGLR</sequence>
<dbReference type="AlphaFoldDB" id="A0AA39T6B3"/>